<organism evidence="1 2">
    <name type="scientific">Ktedonospora formicarum</name>
    <dbReference type="NCBI Taxonomy" id="2778364"/>
    <lineage>
        <taxon>Bacteria</taxon>
        <taxon>Bacillati</taxon>
        <taxon>Chloroflexota</taxon>
        <taxon>Ktedonobacteria</taxon>
        <taxon>Ktedonobacterales</taxon>
        <taxon>Ktedonobacteraceae</taxon>
        <taxon>Ktedonospora</taxon>
    </lineage>
</organism>
<keyword evidence="2" id="KW-1185">Reference proteome</keyword>
<evidence type="ECO:0000313" key="2">
    <source>
        <dbReference type="Proteomes" id="UP000612362"/>
    </source>
</evidence>
<evidence type="ECO:0000313" key="1">
    <source>
        <dbReference type="EMBL" id="GHO41972.1"/>
    </source>
</evidence>
<reference evidence="1" key="1">
    <citation type="submission" date="2020-10" db="EMBL/GenBank/DDBJ databases">
        <title>Taxonomic study of unclassified bacteria belonging to the class Ktedonobacteria.</title>
        <authorList>
            <person name="Yabe S."/>
            <person name="Wang C.M."/>
            <person name="Zheng Y."/>
            <person name="Sakai Y."/>
            <person name="Cavaletti L."/>
            <person name="Monciardini P."/>
            <person name="Donadio S."/>
        </authorList>
    </citation>
    <scope>NUCLEOTIDE SEQUENCE</scope>
    <source>
        <strain evidence="1">SOSP1-1</strain>
    </source>
</reference>
<sequence>MRKKKSDPLPGLFANLVEEHEKGEDLSEKSQPSEFHAMQLMVYWIAFQTRWDVRDYISRQKGMLADIHMPLHQELDLIIYNLNDGCQYRFCPSDFHGALLALINCIFYLDWALKSGYAVQSPDHDCPKTNLLAILNPQVQVGSMTLSSEECYLRARESFDRFKSAIQWEAIPLLH</sequence>
<comment type="caution">
    <text evidence="1">The sequence shown here is derived from an EMBL/GenBank/DDBJ whole genome shotgun (WGS) entry which is preliminary data.</text>
</comment>
<gene>
    <name evidence="1" type="ORF">KSX_01350</name>
</gene>
<dbReference type="Proteomes" id="UP000612362">
    <property type="component" value="Unassembled WGS sequence"/>
</dbReference>
<name>A0A8J3HQK0_9CHLR</name>
<accession>A0A8J3HQK0</accession>
<protein>
    <submittedName>
        <fullName evidence="1">Uncharacterized protein</fullName>
    </submittedName>
</protein>
<dbReference type="AlphaFoldDB" id="A0A8J3HQK0"/>
<dbReference type="RefSeq" id="WP_220191570.1">
    <property type="nucleotide sequence ID" value="NZ_BNJF01000001.1"/>
</dbReference>
<dbReference type="EMBL" id="BNJF01000001">
    <property type="protein sequence ID" value="GHO41972.1"/>
    <property type="molecule type" value="Genomic_DNA"/>
</dbReference>
<proteinExistence type="predicted"/>